<name>E5XR20_SEGRC</name>
<dbReference type="AlphaFoldDB" id="E5XR20"/>
<evidence type="ECO:0000313" key="2">
    <source>
        <dbReference type="Proteomes" id="UP000004816"/>
    </source>
</evidence>
<dbReference type="EMBL" id="ACZI02000002">
    <property type="protein sequence ID" value="EFV13213.1"/>
    <property type="molecule type" value="Genomic_DNA"/>
</dbReference>
<dbReference type="InterPro" id="IPR038468">
    <property type="entry name" value="MmpS_C"/>
</dbReference>
<dbReference type="Proteomes" id="UP000004816">
    <property type="component" value="Unassembled WGS sequence"/>
</dbReference>
<evidence type="ECO:0000313" key="1">
    <source>
        <dbReference type="EMBL" id="EFV13213.1"/>
    </source>
</evidence>
<dbReference type="STRING" id="679197.HMPREF9336_01942"/>
<sequence>MRRTLLIGPLCLCSAVSGCADHKSGSGDHNVTYEITANGLTGKVKINYLSHMDQNSPNRKVNSRRSSDYAAVPYTKEVALGDYWDRAHIYARAASSKDSKATLTCTIKHDGTVVATKTGNQSVSCDAPRGAADESK</sequence>
<organism evidence="1 2">
    <name type="scientific">Segniliparus rugosus (strain ATCC BAA-974 / DSM 45345 / CCUG 50838 / CIP 108380 / JCM 13579 / CDC 945)</name>
    <dbReference type="NCBI Taxonomy" id="679197"/>
    <lineage>
        <taxon>Bacteria</taxon>
        <taxon>Bacillati</taxon>
        <taxon>Actinomycetota</taxon>
        <taxon>Actinomycetes</taxon>
        <taxon>Mycobacteriales</taxon>
        <taxon>Segniliparaceae</taxon>
        <taxon>Segniliparus</taxon>
    </lineage>
</organism>
<reference evidence="1 2" key="1">
    <citation type="journal article" date="2011" name="Stand. Genomic Sci.">
        <title>High quality draft genome sequence of Segniliparus rugosus CDC 945(T)= (ATCC BAA-974(T)).</title>
        <authorList>
            <person name="Earl A.M."/>
            <person name="Desjardins C.A."/>
            <person name="Fitzgerald M.G."/>
            <person name="Arachchi H.M."/>
            <person name="Zeng Q."/>
            <person name="Mehta T."/>
            <person name="Griggs A."/>
            <person name="Birren B.W."/>
            <person name="Toney N.C."/>
            <person name="Carr J."/>
            <person name="Posey J."/>
            <person name="Butler W.R."/>
        </authorList>
    </citation>
    <scope>NUCLEOTIDE SEQUENCE [LARGE SCALE GENOMIC DNA]</scope>
    <source>
        <strain evidence="2">ATCC BAA-974 / DSM 45345 / CCUG 50838 / CIP 108380 / JCM 13579 / CDC 945</strain>
    </source>
</reference>
<dbReference type="HOGENOM" id="CLU_1873997_0_0_11"/>
<protein>
    <recommendedName>
        <fullName evidence="3">Lipoprotein</fullName>
    </recommendedName>
</protein>
<proteinExistence type="predicted"/>
<evidence type="ECO:0008006" key="3">
    <source>
        <dbReference type="Google" id="ProtNLM"/>
    </source>
</evidence>
<dbReference type="PROSITE" id="PS51257">
    <property type="entry name" value="PROKAR_LIPOPROTEIN"/>
    <property type="match status" value="1"/>
</dbReference>
<dbReference type="OrthoDB" id="9838306at2"/>
<keyword evidence="2" id="KW-1185">Reference proteome</keyword>
<dbReference type="RefSeq" id="WP_007469849.1">
    <property type="nucleotide sequence ID" value="NZ_KI391953.1"/>
</dbReference>
<accession>E5XR20</accession>
<gene>
    <name evidence="1" type="ORF">HMPREF9336_01942</name>
</gene>
<comment type="caution">
    <text evidence="1">The sequence shown here is derived from an EMBL/GenBank/DDBJ whole genome shotgun (WGS) entry which is preliminary data.</text>
</comment>
<dbReference type="Gene3D" id="2.60.40.2880">
    <property type="entry name" value="MmpS1-5, C-terminal soluble domain"/>
    <property type="match status" value="1"/>
</dbReference>